<dbReference type="KEGG" id="vgo:GJW-30_1_04345"/>
<sequence length="328" mass="35962">MSFRLGFVAAVAAVVAAILPARAEIIPAAQMARGMYIPPQQCAAMPYAVWVVVGDKGYCVRYYLSTTGGEGQQPVVFLQGDRMGRFAFRDGTFEKTDPSQDINTEVLQRMADNFSKLAQGPAIYLGRPGVEGSSGFHGHRKTWLELYVVNMALDAIKRKHGYAGFHLMGQSGGGSLVGGLLYLRDDIGCAVPGAGLLARLDSGGRPEKHPLLQYFDPVQLVGRIAQRRGLRVIVITDPQDRTVRWQYQSTFADQLNRAGGRVEQYWVQAVDDNRHGVVIYTAHAMARCVRGETGEQIRAALAELQQRHVAAAEDRRRRRAAGAPPPQS</sequence>
<dbReference type="OrthoDB" id="7015419at2"/>
<dbReference type="RefSeq" id="WP_096358434.1">
    <property type="nucleotide sequence ID" value="NZ_AP014946.1"/>
</dbReference>
<dbReference type="SUPFAM" id="SSF53474">
    <property type="entry name" value="alpha/beta-Hydrolases"/>
    <property type="match status" value="1"/>
</dbReference>
<dbReference type="Gene3D" id="3.40.50.1820">
    <property type="entry name" value="alpha/beta hydrolase"/>
    <property type="match status" value="1"/>
</dbReference>
<gene>
    <name evidence="2" type="ORF">GJW-30_1_04345</name>
</gene>
<evidence type="ECO:0000313" key="2">
    <source>
        <dbReference type="EMBL" id="BAT61784.1"/>
    </source>
</evidence>
<evidence type="ECO:0008006" key="4">
    <source>
        <dbReference type="Google" id="ProtNLM"/>
    </source>
</evidence>
<feature type="signal peptide" evidence="1">
    <location>
        <begin position="1"/>
        <end position="23"/>
    </location>
</feature>
<reference evidence="2 3" key="1">
    <citation type="submission" date="2015-08" db="EMBL/GenBank/DDBJ databases">
        <title>Investigation of the bacterial diversity of lava forest soil.</title>
        <authorList>
            <person name="Lee J.S."/>
        </authorList>
    </citation>
    <scope>NUCLEOTIDE SEQUENCE [LARGE SCALE GENOMIC DNA]</scope>
    <source>
        <strain evidence="2 3">GJW-30</strain>
    </source>
</reference>
<dbReference type="InterPro" id="IPR029058">
    <property type="entry name" value="AB_hydrolase_fold"/>
</dbReference>
<keyword evidence="1" id="KW-0732">Signal</keyword>
<feature type="chain" id="PRO_5006616013" description="Alpha/beta hydrolase family protein" evidence="1">
    <location>
        <begin position="24"/>
        <end position="328"/>
    </location>
</feature>
<organism evidence="2 3">
    <name type="scientific">Variibacter gotjawalensis</name>
    <dbReference type="NCBI Taxonomy" id="1333996"/>
    <lineage>
        <taxon>Bacteria</taxon>
        <taxon>Pseudomonadati</taxon>
        <taxon>Pseudomonadota</taxon>
        <taxon>Alphaproteobacteria</taxon>
        <taxon>Hyphomicrobiales</taxon>
        <taxon>Nitrobacteraceae</taxon>
        <taxon>Variibacter</taxon>
    </lineage>
</organism>
<dbReference type="EMBL" id="AP014946">
    <property type="protein sequence ID" value="BAT61784.1"/>
    <property type="molecule type" value="Genomic_DNA"/>
</dbReference>
<accession>A0A0S3Q0T1</accession>
<protein>
    <recommendedName>
        <fullName evidence="4">Alpha/beta hydrolase family protein</fullName>
    </recommendedName>
</protein>
<evidence type="ECO:0000313" key="3">
    <source>
        <dbReference type="Proteomes" id="UP000236884"/>
    </source>
</evidence>
<name>A0A0S3Q0T1_9BRAD</name>
<dbReference type="AlphaFoldDB" id="A0A0S3Q0T1"/>
<keyword evidence="3" id="KW-1185">Reference proteome</keyword>
<proteinExistence type="predicted"/>
<evidence type="ECO:0000256" key="1">
    <source>
        <dbReference type="SAM" id="SignalP"/>
    </source>
</evidence>
<dbReference type="Proteomes" id="UP000236884">
    <property type="component" value="Chromosome"/>
</dbReference>